<organism evidence="2 3">
    <name type="scientific">Pisolithus tinctorius Marx 270</name>
    <dbReference type="NCBI Taxonomy" id="870435"/>
    <lineage>
        <taxon>Eukaryota</taxon>
        <taxon>Fungi</taxon>
        <taxon>Dikarya</taxon>
        <taxon>Basidiomycota</taxon>
        <taxon>Agaricomycotina</taxon>
        <taxon>Agaricomycetes</taxon>
        <taxon>Agaricomycetidae</taxon>
        <taxon>Boletales</taxon>
        <taxon>Sclerodermatineae</taxon>
        <taxon>Pisolithaceae</taxon>
        <taxon>Pisolithus</taxon>
    </lineage>
</organism>
<proteinExistence type="predicted"/>
<protein>
    <submittedName>
        <fullName evidence="2">Uncharacterized protein</fullName>
    </submittedName>
</protein>
<dbReference type="AlphaFoldDB" id="A0A0C3IJA0"/>
<keyword evidence="3" id="KW-1185">Reference proteome</keyword>
<dbReference type="Proteomes" id="UP000054217">
    <property type="component" value="Unassembled WGS sequence"/>
</dbReference>
<evidence type="ECO:0000313" key="2">
    <source>
        <dbReference type="EMBL" id="KIN97072.1"/>
    </source>
</evidence>
<name>A0A0C3IJA0_PISTI</name>
<evidence type="ECO:0000313" key="3">
    <source>
        <dbReference type="Proteomes" id="UP000054217"/>
    </source>
</evidence>
<dbReference type="EMBL" id="KN832035">
    <property type="protein sequence ID" value="KIN97072.1"/>
    <property type="molecule type" value="Genomic_DNA"/>
</dbReference>
<accession>A0A0C3IJA0</accession>
<dbReference type="OrthoDB" id="2708321at2759"/>
<gene>
    <name evidence="2" type="ORF">M404DRAFT_32662</name>
</gene>
<reference evidence="2 3" key="1">
    <citation type="submission" date="2014-04" db="EMBL/GenBank/DDBJ databases">
        <authorList>
            <consortium name="DOE Joint Genome Institute"/>
            <person name="Kuo A."/>
            <person name="Kohler A."/>
            <person name="Costa M.D."/>
            <person name="Nagy L.G."/>
            <person name="Floudas D."/>
            <person name="Copeland A."/>
            <person name="Barry K.W."/>
            <person name="Cichocki N."/>
            <person name="Veneault-Fourrey C."/>
            <person name="LaButti K."/>
            <person name="Lindquist E.A."/>
            <person name="Lipzen A."/>
            <person name="Lundell T."/>
            <person name="Morin E."/>
            <person name="Murat C."/>
            <person name="Sun H."/>
            <person name="Tunlid A."/>
            <person name="Henrissat B."/>
            <person name="Grigoriev I.V."/>
            <person name="Hibbett D.S."/>
            <person name="Martin F."/>
            <person name="Nordberg H.P."/>
            <person name="Cantor M.N."/>
            <person name="Hua S.X."/>
        </authorList>
    </citation>
    <scope>NUCLEOTIDE SEQUENCE [LARGE SCALE GENOMIC DNA]</scope>
    <source>
        <strain evidence="2 3">Marx 270</strain>
    </source>
</reference>
<sequence length="105" mass="11404">MTGLPQQPDIVPIIEGATSDNEEQNDDIPLIDGLQDLIENDQYMGGLGNGMGLEEEHVCALQKLEHDEEEVDGADDMEVPGAFLWVDRFSDVGSDDEASDVEASL</sequence>
<evidence type="ECO:0000256" key="1">
    <source>
        <dbReference type="SAM" id="MobiDB-lite"/>
    </source>
</evidence>
<feature type="region of interest" description="Disordered" evidence="1">
    <location>
        <begin position="1"/>
        <end position="25"/>
    </location>
</feature>
<dbReference type="HOGENOM" id="CLU_2237725_0_0_1"/>
<dbReference type="InParanoid" id="A0A0C3IJA0"/>
<reference evidence="3" key="2">
    <citation type="submission" date="2015-01" db="EMBL/GenBank/DDBJ databases">
        <title>Evolutionary Origins and Diversification of the Mycorrhizal Mutualists.</title>
        <authorList>
            <consortium name="DOE Joint Genome Institute"/>
            <consortium name="Mycorrhizal Genomics Consortium"/>
            <person name="Kohler A."/>
            <person name="Kuo A."/>
            <person name="Nagy L.G."/>
            <person name="Floudas D."/>
            <person name="Copeland A."/>
            <person name="Barry K.W."/>
            <person name="Cichocki N."/>
            <person name="Veneault-Fourrey C."/>
            <person name="LaButti K."/>
            <person name="Lindquist E.A."/>
            <person name="Lipzen A."/>
            <person name="Lundell T."/>
            <person name="Morin E."/>
            <person name="Murat C."/>
            <person name="Riley R."/>
            <person name="Ohm R."/>
            <person name="Sun H."/>
            <person name="Tunlid A."/>
            <person name="Henrissat B."/>
            <person name="Grigoriev I.V."/>
            <person name="Hibbett D.S."/>
            <person name="Martin F."/>
        </authorList>
    </citation>
    <scope>NUCLEOTIDE SEQUENCE [LARGE SCALE GENOMIC DNA]</scope>
    <source>
        <strain evidence="3">Marx 270</strain>
    </source>
</reference>